<keyword evidence="5" id="KW-1185">Reference proteome</keyword>
<keyword evidence="1" id="KW-0863">Zinc-finger</keyword>
<evidence type="ECO:0000313" key="6">
    <source>
        <dbReference type="WormBase" id="F55H12.6a"/>
    </source>
</evidence>
<dbReference type="InParanoid" id="G5ECP6"/>
<dbReference type="FunCoup" id="G5ECP6">
    <property type="interactions" value="816"/>
</dbReference>
<evidence type="ECO:0000256" key="1">
    <source>
        <dbReference type="PROSITE-ProRule" id="PRU00042"/>
    </source>
</evidence>
<organism evidence="4 5">
    <name type="scientific">Caenorhabditis elegans</name>
    <dbReference type="NCBI Taxonomy" id="6239"/>
    <lineage>
        <taxon>Eukaryota</taxon>
        <taxon>Metazoa</taxon>
        <taxon>Ecdysozoa</taxon>
        <taxon>Nematoda</taxon>
        <taxon>Chromadorea</taxon>
        <taxon>Rhabditida</taxon>
        <taxon>Rhabditina</taxon>
        <taxon>Rhabditomorpha</taxon>
        <taxon>Rhabditoidea</taxon>
        <taxon>Rhabditidae</taxon>
        <taxon>Peloderinae</taxon>
        <taxon>Caenorhabditis</taxon>
    </lineage>
</organism>
<dbReference type="PaxDb" id="6239-F55H12.6a"/>
<evidence type="ECO:0000256" key="2">
    <source>
        <dbReference type="SAM" id="MobiDB-lite"/>
    </source>
</evidence>
<feature type="domain" description="C2H2-type" evidence="3">
    <location>
        <begin position="272"/>
        <end position="300"/>
    </location>
</feature>
<gene>
    <name evidence="4 6" type="primary">ztf-26</name>
    <name evidence="4" type="ORF">CELE_F55H12.6</name>
    <name evidence="6" type="ORF">F55H12.6</name>
</gene>
<evidence type="ECO:0000313" key="5">
    <source>
        <dbReference type="Proteomes" id="UP000001940"/>
    </source>
</evidence>
<feature type="compositionally biased region" description="Polar residues" evidence="2">
    <location>
        <begin position="187"/>
        <end position="237"/>
    </location>
</feature>
<evidence type="ECO:0000313" key="4">
    <source>
        <dbReference type="EMBL" id="CAE17821.2"/>
    </source>
</evidence>
<dbReference type="eggNOG" id="ENOG502THM6">
    <property type="taxonomic scope" value="Eukaryota"/>
</dbReference>
<dbReference type="PROSITE" id="PS50157">
    <property type="entry name" value="ZINC_FINGER_C2H2_2"/>
    <property type="match status" value="1"/>
</dbReference>
<feature type="compositionally biased region" description="Polar residues" evidence="2">
    <location>
        <begin position="142"/>
        <end position="152"/>
    </location>
</feature>
<accession>G5ECP6</accession>
<dbReference type="WormBase" id="F55H12.6a">
    <property type="protein sequence ID" value="CE37023"/>
    <property type="gene ID" value="WBGene00010137"/>
    <property type="gene designation" value="ztf-26"/>
</dbReference>
<feature type="region of interest" description="Disordered" evidence="2">
    <location>
        <begin position="185"/>
        <end position="238"/>
    </location>
</feature>
<feature type="region of interest" description="Disordered" evidence="2">
    <location>
        <begin position="137"/>
        <end position="164"/>
    </location>
</feature>
<dbReference type="Bgee" id="WBGene00010137">
    <property type="expression patterns" value="Expressed in larva and 4 other cell types or tissues"/>
</dbReference>
<protein>
    <submittedName>
        <fullName evidence="4">C2H2-type domain-containing protein</fullName>
    </submittedName>
</protein>
<name>G5ECP6_CAEEL</name>
<dbReference type="SUPFAM" id="SSF57667">
    <property type="entry name" value="beta-beta-alpha zinc fingers"/>
    <property type="match status" value="1"/>
</dbReference>
<proteinExistence type="predicted"/>
<dbReference type="PROSITE" id="PS00028">
    <property type="entry name" value="ZINC_FINGER_C2H2_1"/>
    <property type="match status" value="2"/>
</dbReference>
<evidence type="ECO:0000259" key="3">
    <source>
        <dbReference type="PROSITE" id="PS50157"/>
    </source>
</evidence>
<dbReference type="STRING" id="6239.F55H12.6a.1"/>
<dbReference type="AGR" id="WB:WBGene00010137"/>
<dbReference type="CTD" id="172699"/>
<dbReference type="GO" id="GO:0008270">
    <property type="term" value="F:zinc ion binding"/>
    <property type="evidence" value="ECO:0007669"/>
    <property type="project" value="UniProtKB-KW"/>
</dbReference>
<reference evidence="4 5" key="1">
    <citation type="journal article" date="1998" name="Science">
        <title>Genome sequence of the nematode C. elegans: a platform for investigating biology.</title>
        <authorList>
            <consortium name="The C. elegans sequencing consortium"/>
            <person name="Sulson J.E."/>
            <person name="Waterston R."/>
        </authorList>
    </citation>
    <scope>NUCLEOTIDE SEQUENCE [LARGE SCALE GENOMIC DNA]</scope>
    <source>
        <strain evidence="4 5">Bristol N2</strain>
    </source>
</reference>
<sequence>MSSDGFPHIDDDGIGPLTPEFIARISSGFGRPYLRNTPGEEIQKDSKKIFKRSREDFISRSRSEIINWVLSSEDLARACVCPYCLKIHSRRDNARVHIKNHHKDYPVRDFIKDIDASLAEVRRANETGKFNRVLGKRHRISPTPTINSSVTPNEEHEPDLKMFNSGDTLQNFLIDIDNHIRQKNQESQEAIGTGEESTSASALDMPSSQKESREPSPNSSMLDETNGGTETGDSSPTPFNPARPFGCVICPCSFPRVKDLTIHVTSVHRTRFRCNTCLAEFVQPQHLEHHYSISHAGTSTGTVVNT</sequence>
<dbReference type="OrthoDB" id="5798336at2759"/>
<dbReference type="InterPro" id="IPR013087">
    <property type="entry name" value="Znf_C2H2_type"/>
</dbReference>
<dbReference type="SMART" id="SM00355">
    <property type="entry name" value="ZnF_C2H2"/>
    <property type="match status" value="3"/>
</dbReference>
<keyword evidence="1" id="KW-0479">Metal-binding</keyword>
<dbReference type="ExpressionAtlas" id="G5ECP6">
    <property type="expression patterns" value="baseline and differential"/>
</dbReference>
<dbReference type="Proteomes" id="UP000001940">
    <property type="component" value="Chromosome I"/>
</dbReference>
<dbReference type="AlphaFoldDB" id="G5ECP6"/>
<dbReference type="IntAct" id="G5ECP6">
    <property type="interactions" value="15"/>
</dbReference>
<dbReference type="Gene3D" id="3.30.160.60">
    <property type="entry name" value="Classic Zinc Finger"/>
    <property type="match status" value="1"/>
</dbReference>
<dbReference type="InterPro" id="IPR036236">
    <property type="entry name" value="Znf_C2H2_sf"/>
</dbReference>
<dbReference type="GeneID" id="172699"/>
<keyword evidence="1" id="KW-0862">Zinc</keyword>
<dbReference type="EMBL" id="BX284601">
    <property type="protein sequence ID" value="CAE17821.2"/>
    <property type="molecule type" value="Genomic_DNA"/>
</dbReference>
<dbReference type="RefSeq" id="NP_001021502.1">
    <property type="nucleotide sequence ID" value="NM_001026331.4"/>
</dbReference>
<dbReference type="KEGG" id="cel:CELE_F55H12.6"/>